<dbReference type="SUPFAM" id="SSF53448">
    <property type="entry name" value="Nucleotide-diphospho-sugar transferases"/>
    <property type="match status" value="1"/>
</dbReference>
<dbReference type="InterPro" id="IPR056818">
    <property type="entry name" value="GlmU/GlgC-like_hexapep"/>
</dbReference>
<evidence type="ECO:0000256" key="4">
    <source>
        <dbReference type="ARBA" id="ARBA00023056"/>
    </source>
</evidence>
<dbReference type="EMBL" id="CADCTO010000379">
    <property type="protein sequence ID" value="CAA9270384.1"/>
    <property type="molecule type" value="Genomic_DNA"/>
</dbReference>
<dbReference type="InterPro" id="IPR011831">
    <property type="entry name" value="ADP-Glc_PPase"/>
</dbReference>
<evidence type="ECO:0000256" key="3">
    <source>
        <dbReference type="ARBA" id="ARBA00022695"/>
    </source>
</evidence>
<name>A0A6J4J992_9BACT</name>
<dbReference type="EC" id="2.7.7.27" evidence="7"/>
<feature type="domain" description="Nucleotidyl transferase" evidence="5">
    <location>
        <begin position="13"/>
        <end position="274"/>
    </location>
</feature>
<accession>A0A6J4J992</accession>
<proteinExistence type="inferred from homology"/>
<dbReference type="PANTHER" id="PTHR43523">
    <property type="entry name" value="GLUCOSE-1-PHOSPHATE ADENYLYLTRANSFERASE-RELATED"/>
    <property type="match status" value="1"/>
</dbReference>
<evidence type="ECO:0000256" key="2">
    <source>
        <dbReference type="ARBA" id="ARBA00022679"/>
    </source>
</evidence>
<protein>
    <submittedName>
        <fullName evidence="7">Glucose-1-phosphate adenylyltransferase</fullName>
        <ecNumber evidence="7">2.7.7.27</ecNumber>
    </submittedName>
</protein>
<dbReference type="InterPro" id="IPR011004">
    <property type="entry name" value="Trimer_LpxA-like_sf"/>
</dbReference>
<gene>
    <name evidence="7" type="ORF">AVDCRST_MAG63-2896</name>
</gene>
<dbReference type="SUPFAM" id="SSF51161">
    <property type="entry name" value="Trimeric LpxA-like enzymes"/>
    <property type="match status" value="1"/>
</dbReference>
<dbReference type="InterPro" id="IPR005835">
    <property type="entry name" value="NTP_transferase_dom"/>
</dbReference>
<keyword evidence="3 7" id="KW-0548">Nucleotidyltransferase</keyword>
<dbReference type="CDD" id="cd02508">
    <property type="entry name" value="ADP_Glucose_PP"/>
    <property type="match status" value="1"/>
</dbReference>
<dbReference type="InterPro" id="IPR029044">
    <property type="entry name" value="Nucleotide-diphossugar_trans"/>
</dbReference>
<organism evidence="7">
    <name type="scientific">uncultured Armatimonadetes bacterium</name>
    <dbReference type="NCBI Taxonomy" id="157466"/>
    <lineage>
        <taxon>Bacteria</taxon>
        <taxon>Bacillati</taxon>
        <taxon>Armatimonadota</taxon>
        <taxon>environmental samples</taxon>
    </lineage>
</organism>
<evidence type="ECO:0000313" key="7">
    <source>
        <dbReference type="EMBL" id="CAA9270384.1"/>
    </source>
</evidence>
<reference evidence="7" key="1">
    <citation type="submission" date="2020-02" db="EMBL/GenBank/DDBJ databases">
        <authorList>
            <person name="Meier V. D."/>
        </authorList>
    </citation>
    <scope>NUCLEOTIDE SEQUENCE</scope>
    <source>
        <strain evidence="7">AVDCRST_MAG63</strain>
    </source>
</reference>
<dbReference type="Pfam" id="PF00483">
    <property type="entry name" value="NTP_transferase"/>
    <property type="match status" value="1"/>
</dbReference>
<dbReference type="GO" id="GO:0008878">
    <property type="term" value="F:glucose-1-phosphate adenylyltransferase activity"/>
    <property type="evidence" value="ECO:0007669"/>
    <property type="project" value="UniProtKB-EC"/>
</dbReference>
<comment type="similarity">
    <text evidence="1">Belongs to the bacterial/plant glucose-1-phosphate adenylyltransferase family.</text>
</comment>
<dbReference type="GO" id="GO:0005978">
    <property type="term" value="P:glycogen biosynthetic process"/>
    <property type="evidence" value="ECO:0007669"/>
    <property type="project" value="UniProtKB-KW"/>
</dbReference>
<dbReference type="Pfam" id="PF24894">
    <property type="entry name" value="Hexapep_GlmU"/>
    <property type="match status" value="1"/>
</dbReference>
<dbReference type="Gene3D" id="3.90.550.10">
    <property type="entry name" value="Spore Coat Polysaccharide Biosynthesis Protein SpsA, Chain A"/>
    <property type="match status" value="1"/>
</dbReference>
<evidence type="ECO:0000256" key="1">
    <source>
        <dbReference type="ARBA" id="ARBA00010443"/>
    </source>
</evidence>
<feature type="domain" description="Glucose-1-phosphate adenylyltransferase/Bifunctional protein GlmU-like C-terminal hexapeptide" evidence="6">
    <location>
        <begin position="303"/>
        <end position="371"/>
    </location>
</feature>
<dbReference type="AlphaFoldDB" id="A0A6J4J992"/>
<keyword evidence="2 7" id="KW-0808">Transferase</keyword>
<evidence type="ECO:0000259" key="6">
    <source>
        <dbReference type="Pfam" id="PF24894"/>
    </source>
</evidence>
<dbReference type="Gene3D" id="2.160.10.10">
    <property type="entry name" value="Hexapeptide repeat proteins"/>
    <property type="match status" value="1"/>
</dbReference>
<keyword evidence="4" id="KW-0320">Glycogen biosynthesis</keyword>
<evidence type="ECO:0000259" key="5">
    <source>
        <dbReference type="Pfam" id="PF00483"/>
    </source>
</evidence>
<sequence>MGTVRTDDSKTLTIILAGGAGSRLGALTEHRAKPVMPFAGTYHLIDFALSNCMHSGLSDVWVVEQYQPHSLNEHLANGRPWDLDRTYGGLVVLPPFSGAEGEGFAEGNADALYRHKAFIERFAPDIVLVLSADHVYKLDYRAVIARHRERDAEVTMVVTEVEEDAGRFGVVQADGDDRVTDFAYKPDEPRGNLVTTEVFAYDTRALLEVLDELAAEGENGEEGREDNIASLKDFGDRLLPRLVERGRAHAYRFDGYWRDVGTLPAYWQAHQDLLAPEPALRLDDEGWPILTYGVQRPPARIHARARIDNSLVSPGCVVRGEVVRSVLAPGVVVEEGAVVRDSILLHEAVIQAGARVERAIVDEGACVAEGARGAGAGEITVIASA</sequence>
<dbReference type="PANTHER" id="PTHR43523:SF2">
    <property type="entry name" value="GLUCOSE-1-PHOSPHATE ADENYLYLTRANSFERASE"/>
    <property type="match status" value="1"/>
</dbReference>